<feature type="binding site" evidence="4">
    <location>
        <begin position="272"/>
        <end position="279"/>
    </location>
    <ligand>
        <name>FAD</name>
        <dbReference type="ChEBI" id="CHEBI:57692"/>
    </ligand>
</feature>
<keyword evidence="2 4" id="KW-0274">FAD</keyword>
<evidence type="ECO:0000256" key="5">
    <source>
        <dbReference type="RuleBase" id="RU004182"/>
    </source>
</evidence>
<dbReference type="RefSeq" id="WP_091780149.1">
    <property type="nucleotide sequence ID" value="NZ_LT629711.1"/>
</dbReference>
<name>A0A1H0KX98_9MICO</name>
<feature type="binding site" evidence="4">
    <location>
        <position position="222"/>
    </location>
    <ligand>
        <name>FAD</name>
        <dbReference type="ChEBI" id="CHEBI:57692"/>
    </ligand>
</feature>
<dbReference type="SUPFAM" id="SSF48173">
    <property type="entry name" value="Cryptochrome/photolyase FAD-binding domain"/>
    <property type="match status" value="1"/>
</dbReference>
<proteinExistence type="inferred from homology"/>
<evidence type="ECO:0000256" key="4">
    <source>
        <dbReference type="PIRSR" id="PIRSR602081-1"/>
    </source>
</evidence>
<evidence type="ECO:0000313" key="7">
    <source>
        <dbReference type="EMBL" id="SDO60485.1"/>
    </source>
</evidence>
<dbReference type="InterPro" id="IPR036155">
    <property type="entry name" value="Crypto/Photolyase_N_sf"/>
</dbReference>
<sequence>MPSPSILWLRRDLRRGDLPALGAAHDAARSDDGQGEVAAVFVLDPALWRSAGTVRRAWLAETLKATEAAYDGRLCIREGDPVKIVPALAAELGAGSVHVSRETTPAGRRRDRAVAAALDEAGVRWVETGTPYAVGPGTVTNGEGSEYKVFTPFSKAWRQHGWPGPATEPKGLRLASVSSEQQARTTLKKAREAKGLPDLPAAGEDAALERWAEFRDGALADYGKDRDRADLDGVSRMSPYLKIGAVHPRTMLADLHDGRRNLGQGADKFETELAWREFYADVLWRHPRSAWHDLRPALSGMEYADEDQAADLVDAWRQGRTGYPVVDAAMRQLLQEGWMHNRMRMVTASFLTKDLHVWWPVGARHFLDHLIDGDIASNNHGWQWVAGTGTDASPYFRVFNPITQGLRFDPEGNYVRRYVPELAHLRGPAVHEPWKHDDGYAHGYPEPVVDHADERREALRRYEAVRR</sequence>
<dbReference type="PROSITE" id="PS51645">
    <property type="entry name" value="PHR_CRY_ALPHA_BETA"/>
    <property type="match status" value="1"/>
</dbReference>
<dbReference type="STRING" id="443156.SAMN04489867_0133"/>
<dbReference type="InterPro" id="IPR036134">
    <property type="entry name" value="Crypto/Photolyase_FAD-like_sf"/>
</dbReference>
<dbReference type="AlphaFoldDB" id="A0A1H0KX98"/>
<evidence type="ECO:0000256" key="3">
    <source>
        <dbReference type="ARBA" id="ARBA00022991"/>
    </source>
</evidence>
<evidence type="ECO:0000259" key="6">
    <source>
        <dbReference type="PROSITE" id="PS51645"/>
    </source>
</evidence>
<dbReference type="PRINTS" id="PR00147">
    <property type="entry name" value="DNAPHOTLYASE"/>
</dbReference>
<dbReference type="GO" id="GO:0071949">
    <property type="term" value="F:FAD binding"/>
    <property type="evidence" value="ECO:0007669"/>
    <property type="project" value="TreeGrafter"/>
</dbReference>
<gene>
    <name evidence="7" type="ORF">SAMN04489867_0133</name>
</gene>
<dbReference type="SUPFAM" id="SSF52425">
    <property type="entry name" value="Cryptochrome/photolyase, N-terminal domain"/>
    <property type="match status" value="1"/>
</dbReference>
<dbReference type="GO" id="GO:0009416">
    <property type="term" value="P:response to light stimulus"/>
    <property type="evidence" value="ECO:0007669"/>
    <property type="project" value="TreeGrafter"/>
</dbReference>
<dbReference type="OrthoDB" id="9772484at2"/>
<keyword evidence="7" id="KW-0456">Lyase</keyword>
<dbReference type="Gene3D" id="3.40.50.620">
    <property type="entry name" value="HUPs"/>
    <property type="match status" value="1"/>
</dbReference>
<comment type="similarity">
    <text evidence="5">Belongs to the DNA photolyase family.</text>
</comment>
<dbReference type="InterPro" id="IPR006050">
    <property type="entry name" value="DNA_photolyase_N"/>
</dbReference>
<dbReference type="Proteomes" id="UP000199077">
    <property type="component" value="Chromosome I"/>
</dbReference>
<dbReference type="Pfam" id="PF00875">
    <property type="entry name" value="DNA_photolyase"/>
    <property type="match status" value="1"/>
</dbReference>
<accession>A0A1H0KX98</accession>
<dbReference type="GO" id="GO:0006139">
    <property type="term" value="P:nucleobase-containing compound metabolic process"/>
    <property type="evidence" value="ECO:0007669"/>
    <property type="project" value="UniProtKB-ARBA"/>
</dbReference>
<dbReference type="PROSITE" id="PS00394">
    <property type="entry name" value="DNA_PHOTOLYASES_1_1"/>
    <property type="match status" value="1"/>
</dbReference>
<keyword evidence="1 4" id="KW-0285">Flavoprotein</keyword>
<dbReference type="EMBL" id="LT629711">
    <property type="protein sequence ID" value="SDO60485.1"/>
    <property type="molecule type" value="Genomic_DNA"/>
</dbReference>
<protein>
    <submittedName>
        <fullName evidence="7">Deoxyribodipyrimidine photo-lyase</fullName>
    </submittedName>
</protein>
<dbReference type="PANTHER" id="PTHR11455:SF9">
    <property type="entry name" value="CRYPTOCHROME CIRCADIAN CLOCK 5 ISOFORM X1"/>
    <property type="match status" value="1"/>
</dbReference>
<dbReference type="InterPro" id="IPR014729">
    <property type="entry name" value="Rossmann-like_a/b/a_fold"/>
</dbReference>
<dbReference type="InterPro" id="IPR005101">
    <property type="entry name" value="Cryptochr/Photolyase_FAD-bd"/>
</dbReference>
<organism evidence="7 8">
    <name type="scientific">Pedococcus dokdonensis</name>
    <dbReference type="NCBI Taxonomy" id="443156"/>
    <lineage>
        <taxon>Bacteria</taxon>
        <taxon>Bacillati</taxon>
        <taxon>Actinomycetota</taxon>
        <taxon>Actinomycetes</taxon>
        <taxon>Micrococcales</taxon>
        <taxon>Intrasporangiaceae</taxon>
        <taxon>Pedococcus</taxon>
    </lineage>
</organism>
<keyword evidence="3 5" id="KW-0157">Chromophore</keyword>
<keyword evidence="8" id="KW-1185">Reference proteome</keyword>
<dbReference type="GO" id="GO:0003677">
    <property type="term" value="F:DNA binding"/>
    <property type="evidence" value="ECO:0007669"/>
    <property type="project" value="TreeGrafter"/>
</dbReference>
<evidence type="ECO:0000256" key="1">
    <source>
        <dbReference type="ARBA" id="ARBA00022630"/>
    </source>
</evidence>
<feature type="binding site" evidence="4">
    <location>
        <begin position="372"/>
        <end position="374"/>
    </location>
    <ligand>
        <name>FAD</name>
        <dbReference type="ChEBI" id="CHEBI:57692"/>
    </ligand>
</feature>
<reference evidence="8" key="1">
    <citation type="submission" date="2016-10" db="EMBL/GenBank/DDBJ databases">
        <authorList>
            <person name="Varghese N."/>
            <person name="Submissions S."/>
        </authorList>
    </citation>
    <scope>NUCLEOTIDE SEQUENCE [LARGE SCALE GENOMIC DNA]</scope>
    <source>
        <strain evidence="8">DSM 22329</strain>
    </source>
</reference>
<dbReference type="Gene3D" id="1.10.579.10">
    <property type="entry name" value="DNA Cyclobutane Dipyrimidine Photolyase, subunit A, domain 3"/>
    <property type="match status" value="1"/>
</dbReference>
<dbReference type="GO" id="GO:0003904">
    <property type="term" value="F:deoxyribodipyrimidine photo-lyase activity"/>
    <property type="evidence" value="ECO:0007669"/>
    <property type="project" value="TreeGrafter"/>
</dbReference>
<dbReference type="GO" id="GO:0006950">
    <property type="term" value="P:response to stress"/>
    <property type="evidence" value="ECO:0007669"/>
    <property type="project" value="UniProtKB-ARBA"/>
</dbReference>
<dbReference type="Gene3D" id="1.25.40.80">
    <property type="match status" value="1"/>
</dbReference>
<evidence type="ECO:0000256" key="2">
    <source>
        <dbReference type="ARBA" id="ARBA00022827"/>
    </source>
</evidence>
<feature type="binding site" evidence="4">
    <location>
        <position position="269"/>
    </location>
    <ligand>
        <name>FAD</name>
        <dbReference type="ChEBI" id="CHEBI:57692"/>
    </ligand>
</feature>
<feature type="domain" description="Photolyase/cryptochrome alpha/beta" evidence="6">
    <location>
        <begin position="3"/>
        <end position="133"/>
    </location>
</feature>
<comment type="cofactor">
    <cofactor evidence="4">
        <name>FAD</name>
        <dbReference type="ChEBI" id="CHEBI:57692"/>
    </cofactor>
    <text evidence="4">Binds 1 FAD per subunit.</text>
</comment>
<evidence type="ECO:0000313" key="8">
    <source>
        <dbReference type="Proteomes" id="UP000199077"/>
    </source>
</evidence>
<dbReference type="Pfam" id="PF03441">
    <property type="entry name" value="FAD_binding_7"/>
    <property type="match status" value="1"/>
</dbReference>
<dbReference type="InterPro" id="IPR002081">
    <property type="entry name" value="Cryptochrome/DNA_photolyase_1"/>
</dbReference>
<dbReference type="PANTHER" id="PTHR11455">
    <property type="entry name" value="CRYPTOCHROME"/>
    <property type="match status" value="1"/>
</dbReference>
<dbReference type="InterPro" id="IPR018394">
    <property type="entry name" value="DNA_photolyase_1_CS_C"/>
</dbReference>